<organism evidence="1 2">
    <name type="scientific">Vreelandella alkaliphila</name>
    <dbReference type="NCBI Taxonomy" id="272774"/>
    <lineage>
        <taxon>Bacteria</taxon>
        <taxon>Pseudomonadati</taxon>
        <taxon>Pseudomonadota</taxon>
        <taxon>Gammaproteobacteria</taxon>
        <taxon>Oceanospirillales</taxon>
        <taxon>Halomonadaceae</taxon>
        <taxon>Vreelandella</taxon>
    </lineage>
</organism>
<accession>A0AAJ2S0Q4</accession>
<dbReference type="EMBL" id="JAWXXT010000002">
    <property type="protein sequence ID" value="MDX5979616.1"/>
    <property type="molecule type" value="Genomic_DNA"/>
</dbReference>
<gene>
    <name evidence="1" type="ORF">SIL78_18875</name>
</gene>
<sequence>MPKVKITHDNEWFDATISAWLEKGDLTGAMDVITRDGQPETLLAVVRSYTDFNVWYSNGRTYTKYQTAFSALGAAIDRMNPEHRPLNDQWIE</sequence>
<dbReference type="GeneID" id="303167604"/>
<proteinExistence type="predicted"/>
<dbReference type="Proteomes" id="UP001276761">
    <property type="component" value="Unassembled WGS sequence"/>
</dbReference>
<name>A0AAJ2S0Q4_9GAMM</name>
<dbReference type="RefSeq" id="WP_198350018.1">
    <property type="nucleotide sequence ID" value="NZ_JABASV010000012.1"/>
</dbReference>
<protein>
    <submittedName>
        <fullName evidence="1">Uncharacterized protein</fullName>
    </submittedName>
</protein>
<reference evidence="1" key="1">
    <citation type="submission" date="2023-11" db="EMBL/GenBank/DDBJ databases">
        <title>MicrobeMod: A computational toolkit for identifying prokaryotic methylation and restriction-modification with nanopore sequencing.</title>
        <authorList>
            <person name="Crits-Christoph A."/>
            <person name="Kang S.C."/>
            <person name="Lee H."/>
            <person name="Ostrov N."/>
        </authorList>
    </citation>
    <scope>NUCLEOTIDE SEQUENCE</scope>
    <source>
        <strain evidence="1">ATCC BAA-953</strain>
    </source>
</reference>
<evidence type="ECO:0000313" key="2">
    <source>
        <dbReference type="Proteomes" id="UP001276761"/>
    </source>
</evidence>
<evidence type="ECO:0000313" key="1">
    <source>
        <dbReference type="EMBL" id="MDX5979616.1"/>
    </source>
</evidence>
<dbReference type="AlphaFoldDB" id="A0AAJ2S0Q4"/>
<comment type="caution">
    <text evidence="1">The sequence shown here is derived from an EMBL/GenBank/DDBJ whole genome shotgun (WGS) entry which is preliminary data.</text>
</comment>